<feature type="compositionally biased region" description="Polar residues" evidence="1">
    <location>
        <begin position="137"/>
        <end position="150"/>
    </location>
</feature>
<reference evidence="2" key="1">
    <citation type="submission" date="2014-09" db="EMBL/GenBank/DDBJ databases">
        <authorList>
            <person name="Magalhaes I.L.F."/>
            <person name="Oliveira U."/>
            <person name="Santos F.R."/>
            <person name="Vidigal T.H.D.A."/>
            <person name="Brescovit A.D."/>
            <person name="Santos A.J."/>
        </authorList>
    </citation>
    <scope>NUCLEOTIDE SEQUENCE</scope>
    <source>
        <tissue evidence="2">Shoot tissue taken approximately 20 cm above the soil surface</tissue>
    </source>
</reference>
<dbReference type="AlphaFoldDB" id="A0A0A9H679"/>
<name>A0A0A9H679_ARUDO</name>
<feature type="region of interest" description="Disordered" evidence="1">
    <location>
        <begin position="133"/>
        <end position="158"/>
    </location>
</feature>
<evidence type="ECO:0000256" key="1">
    <source>
        <dbReference type="SAM" id="MobiDB-lite"/>
    </source>
</evidence>
<accession>A0A0A9H679</accession>
<sequence>MIFTYQTSPTAAGDGASPTAAGEGAGVGAGFAEAFLRWSLTLSTIALTLPSSLRILVSPSLELFNLSSSASFWSSRSLIIGGIATPTVNSNPNSTQKPPCRSFTLSCCSFTECLTLFTLSIYSSGRVGGGGGVTDETAAQQKWKTPTSSVPHVDSMAD</sequence>
<organism evidence="2">
    <name type="scientific">Arundo donax</name>
    <name type="common">Giant reed</name>
    <name type="synonym">Donax arundinaceus</name>
    <dbReference type="NCBI Taxonomy" id="35708"/>
    <lineage>
        <taxon>Eukaryota</taxon>
        <taxon>Viridiplantae</taxon>
        <taxon>Streptophyta</taxon>
        <taxon>Embryophyta</taxon>
        <taxon>Tracheophyta</taxon>
        <taxon>Spermatophyta</taxon>
        <taxon>Magnoliopsida</taxon>
        <taxon>Liliopsida</taxon>
        <taxon>Poales</taxon>
        <taxon>Poaceae</taxon>
        <taxon>PACMAD clade</taxon>
        <taxon>Arundinoideae</taxon>
        <taxon>Arundineae</taxon>
        <taxon>Arundo</taxon>
    </lineage>
</organism>
<proteinExistence type="predicted"/>
<reference evidence="2" key="2">
    <citation type="journal article" date="2015" name="Data Brief">
        <title>Shoot transcriptome of the giant reed, Arundo donax.</title>
        <authorList>
            <person name="Barrero R.A."/>
            <person name="Guerrero F.D."/>
            <person name="Moolhuijzen P."/>
            <person name="Goolsby J.A."/>
            <person name="Tidwell J."/>
            <person name="Bellgard S.E."/>
            <person name="Bellgard M.I."/>
        </authorList>
    </citation>
    <scope>NUCLEOTIDE SEQUENCE</scope>
    <source>
        <tissue evidence="2">Shoot tissue taken approximately 20 cm above the soil surface</tissue>
    </source>
</reference>
<protein>
    <submittedName>
        <fullName evidence="2">Uncharacterized protein</fullName>
    </submittedName>
</protein>
<evidence type="ECO:0000313" key="2">
    <source>
        <dbReference type="EMBL" id="JAE31304.1"/>
    </source>
</evidence>
<dbReference type="EMBL" id="GBRH01166592">
    <property type="protein sequence ID" value="JAE31304.1"/>
    <property type="molecule type" value="Transcribed_RNA"/>
</dbReference>